<organism evidence="2 3">
    <name type="scientific">Cudoniella acicularis</name>
    <dbReference type="NCBI Taxonomy" id="354080"/>
    <lineage>
        <taxon>Eukaryota</taxon>
        <taxon>Fungi</taxon>
        <taxon>Dikarya</taxon>
        <taxon>Ascomycota</taxon>
        <taxon>Pezizomycotina</taxon>
        <taxon>Leotiomycetes</taxon>
        <taxon>Helotiales</taxon>
        <taxon>Tricladiaceae</taxon>
        <taxon>Cudoniella</taxon>
    </lineage>
</organism>
<sequence length="679" mass="74422">MAEHAPAGTTPQALPAFDDPTLSLRRPRSPHSQSHSTPNPARRHSLPLHFLPPSLWSANTSTASLVVESEEAARGEHILDEATVAHRISALRQLNGATNSRHRYAKSTGARNSTFSQPVIVRTYSGAARPRSQQRDLVTVKKENGLSAMATAKMDLKLPPVEAFSFKGIMDEIRHGVAEDLERIAEICARSKYSLSNQYEVHMPPHGRGEPFLQTPAQASGSNANAAGPTLQAIAAEDEHARHVGRGSRGGRRTKSIAYGTLETIMSSSRSSDEDKSKKKPAAIIAEEVRGRAAAKKELEMETAKKDAAESAIEPGPSQQRPKHLRSRSATFASVIIDNAQGSKDETLSQLVSPTSLISEPARPQTSTADLGSIQTFGQSDHPRSPTLQSLMSLKPSMIQNESRASNLRSESAARPSILGSLSSWLPWSKPQSEASHGRLQGPTALVNGWQLKCLVRIGSSNFESAEKCERYSTSPYLFKLSITMFVPARREEDEAVSGPVDVFTWLFKTTEYSDLTNRSPFFANIVMAMSHAAMYHCTLVYILADKYQIEALKDAAIEKFAKATQDEWNVDTPSTLTASLEVIYSGTCEEEHRGLKDVAIRAAWRNIDKLLDDFKFKMVCQQIGEIGFDLLRLRASIEELGPLLSLPKCTHCGQDTDVAQTRTNFFIACDLDFPNSGI</sequence>
<feature type="compositionally biased region" description="Basic residues" evidence="1">
    <location>
        <begin position="243"/>
        <end position="255"/>
    </location>
</feature>
<evidence type="ECO:0000256" key="1">
    <source>
        <dbReference type="SAM" id="MobiDB-lite"/>
    </source>
</evidence>
<protein>
    <recommendedName>
        <fullName evidence="4">BTB domain-containing protein</fullName>
    </recommendedName>
</protein>
<evidence type="ECO:0008006" key="4">
    <source>
        <dbReference type="Google" id="ProtNLM"/>
    </source>
</evidence>
<dbReference type="OrthoDB" id="5339332at2759"/>
<dbReference type="PANTHER" id="PTHR47843">
    <property type="entry name" value="BTB DOMAIN-CONTAINING PROTEIN-RELATED"/>
    <property type="match status" value="1"/>
</dbReference>
<evidence type="ECO:0000313" key="3">
    <source>
        <dbReference type="Proteomes" id="UP000566819"/>
    </source>
</evidence>
<evidence type="ECO:0000313" key="2">
    <source>
        <dbReference type="EMBL" id="KAF4633271.1"/>
    </source>
</evidence>
<feature type="compositionally biased region" description="Low complexity" evidence="1">
    <location>
        <begin position="20"/>
        <end position="38"/>
    </location>
</feature>
<feature type="compositionally biased region" description="Basic and acidic residues" evidence="1">
    <location>
        <begin position="287"/>
        <end position="309"/>
    </location>
</feature>
<dbReference type="AlphaFoldDB" id="A0A8H4RPY3"/>
<gene>
    <name evidence="2" type="ORF">G7Y89_g4846</name>
</gene>
<dbReference type="EMBL" id="JAAMPI010000274">
    <property type="protein sequence ID" value="KAF4633271.1"/>
    <property type="molecule type" value="Genomic_DNA"/>
</dbReference>
<dbReference type="Proteomes" id="UP000566819">
    <property type="component" value="Unassembled WGS sequence"/>
</dbReference>
<keyword evidence="3" id="KW-1185">Reference proteome</keyword>
<feature type="region of interest" description="Disordered" evidence="1">
    <location>
        <begin position="241"/>
        <end position="327"/>
    </location>
</feature>
<name>A0A8H4RPY3_9HELO</name>
<proteinExistence type="predicted"/>
<dbReference type="PANTHER" id="PTHR47843:SF5">
    <property type="entry name" value="BTB_POZ DOMAIN PROTEIN"/>
    <property type="match status" value="1"/>
</dbReference>
<comment type="caution">
    <text evidence="2">The sequence shown here is derived from an EMBL/GenBank/DDBJ whole genome shotgun (WGS) entry which is preliminary data.</text>
</comment>
<accession>A0A8H4RPY3</accession>
<feature type="region of interest" description="Disordered" evidence="1">
    <location>
        <begin position="355"/>
        <end position="389"/>
    </location>
</feature>
<feature type="compositionally biased region" description="Polar residues" evidence="1">
    <location>
        <begin position="355"/>
        <end position="379"/>
    </location>
</feature>
<reference evidence="2 3" key="1">
    <citation type="submission" date="2020-03" db="EMBL/GenBank/DDBJ databases">
        <title>Draft Genome Sequence of Cudoniella acicularis.</title>
        <authorList>
            <person name="Buettner E."/>
            <person name="Kellner H."/>
        </authorList>
    </citation>
    <scope>NUCLEOTIDE SEQUENCE [LARGE SCALE GENOMIC DNA]</scope>
    <source>
        <strain evidence="2 3">DSM 108380</strain>
    </source>
</reference>
<feature type="region of interest" description="Disordered" evidence="1">
    <location>
        <begin position="1"/>
        <end position="46"/>
    </location>
</feature>